<organism evidence="1 2">
    <name type="scientific">Pseudomonas gingeri</name>
    <dbReference type="NCBI Taxonomy" id="117681"/>
    <lineage>
        <taxon>Bacteria</taxon>
        <taxon>Pseudomonadati</taxon>
        <taxon>Pseudomonadota</taxon>
        <taxon>Gammaproteobacteria</taxon>
        <taxon>Pseudomonadales</taxon>
        <taxon>Pseudomonadaceae</taxon>
        <taxon>Pseudomonas</taxon>
    </lineage>
</organism>
<evidence type="ECO:0000313" key="2">
    <source>
        <dbReference type="Proteomes" id="UP000522864"/>
    </source>
</evidence>
<dbReference type="RefSeq" id="WP_177104793.1">
    <property type="nucleotide sequence ID" value="NZ_JACAQA010000061.1"/>
</dbReference>
<comment type="caution">
    <text evidence="1">The sequence shown here is derived from an EMBL/GenBank/DDBJ whole genome shotgun (WGS) entry which is preliminary data.</text>
</comment>
<dbReference type="EMBL" id="JACAQA010000061">
    <property type="protein sequence ID" value="NWB89449.1"/>
    <property type="molecule type" value="Genomic_DNA"/>
</dbReference>
<evidence type="ECO:0000313" key="1">
    <source>
        <dbReference type="EMBL" id="NWB89449.1"/>
    </source>
</evidence>
<evidence type="ECO:0008006" key="3">
    <source>
        <dbReference type="Google" id="ProtNLM"/>
    </source>
</evidence>
<gene>
    <name evidence="1" type="ORF">HX830_31780</name>
</gene>
<proteinExistence type="predicted"/>
<dbReference type="AlphaFoldDB" id="A0A7Y8BVJ1"/>
<reference evidence="1 2" key="1">
    <citation type="submission" date="2020-04" db="EMBL/GenBank/DDBJ databases">
        <title>Molecular characterization of pseudomonads from Agaricus bisporus reveal novel blotch 2 pathogens in Western Europe.</title>
        <authorList>
            <person name="Taparia T."/>
            <person name="Krijger M."/>
            <person name="Haynes E."/>
            <person name="Elpinstone J.G."/>
            <person name="Noble R."/>
            <person name="Van Der Wolf J."/>
        </authorList>
    </citation>
    <scope>NUCLEOTIDE SEQUENCE [LARGE SCALE GENOMIC DNA]</scope>
    <source>
        <strain evidence="1 2">G9001</strain>
    </source>
</reference>
<accession>A0A7Y8BVJ1</accession>
<dbReference type="Proteomes" id="UP000522864">
    <property type="component" value="Unassembled WGS sequence"/>
</dbReference>
<protein>
    <recommendedName>
        <fullName evidence="3">HEAT repeat domain-containing protein</fullName>
    </recommendedName>
</protein>
<name>A0A7Y8BVJ1_9PSED</name>
<sequence>MDCSFDELIDRAMYLGVHQIAYPIDIFGMARLLAEHASDDADFEKVLLLVSDQENHFTRWAAIRTIVIMGPEALAKARDTLSVRVALEEFPLARQELQNALFTPSA</sequence>